<protein>
    <submittedName>
        <fullName evidence="1">Uncharacterized protein</fullName>
    </submittedName>
</protein>
<comment type="caution">
    <text evidence="1">The sequence shown here is derived from an EMBL/GenBank/DDBJ whole genome shotgun (WGS) entry which is preliminary data.</text>
</comment>
<evidence type="ECO:0000313" key="2">
    <source>
        <dbReference type="Proteomes" id="UP001176961"/>
    </source>
</evidence>
<dbReference type="AlphaFoldDB" id="A0AA36GU91"/>
<dbReference type="Proteomes" id="UP001176961">
    <property type="component" value="Unassembled WGS sequence"/>
</dbReference>
<accession>A0AA36GU91</accession>
<proteinExistence type="predicted"/>
<sequence>MKATMLVANKLENIKEIPFGCSSVVIHIFVNEHRFTVAVAAILAAFQLQDFSLAQMLYIRREKTQASAGLHVILIESGQSGSMSSYKVTLFDPFIQAAESMDHLEMVPCDSGLPILSYIRAKP</sequence>
<keyword evidence="2" id="KW-1185">Reference proteome</keyword>
<evidence type="ECO:0000313" key="1">
    <source>
        <dbReference type="EMBL" id="CAJ0598450.1"/>
    </source>
</evidence>
<reference evidence="1" key="1">
    <citation type="submission" date="2023-07" db="EMBL/GenBank/DDBJ databases">
        <authorList>
            <consortium name="CYATHOMIX"/>
        </authorList>
    </citation>
    <scope>NUCLEOTIDE SEQUENCE</scope>
    <source>
        <strain evidence="1">N/A</strain>
    </source>
</reference>
<name>A0AA36GU91_CYLNA</name>
<organism evidence="1 2">
    <name type="scientific">Cylicocyclus nassatus</name>
    <name type="common">Nematode worm</name>
    <dbReference type="NCBI Taxonomy" id="53992"/>
    <lineage>
        <taxon>Eukaryota</taxon>
        <taxon>Metazoa</taxon>
        <taxon>Ecdysozoa</taxon>
        <taxon>Nematoda</taxon>
        <taxon>Chromadorea</taxon>
        <taxon>Rhabditida</taxon>
        <taxon>Rhabditina</taxon>
        <taxon>Rhabditomorpha</taxon>
        <taxon>Strongyloidea</taxon>
        <taxon>Strongylidae</taxon>
        <taxon>Cylicocyclus</taxon>
    </lineage>
</organism>
<gene>
    <name evidence="1" type="ORF">CYNAS_LOCUS10433</name>
</gene>
<dbReference type="EMBL" id="CATQJL010000223">
    <property type="protein sequence ID" value="CAJ0598450.1"/>
    <property type="molecule type" value="Genomic_DNA"/>
</dbReference>